<comment type="caution">
    <text evidence="10">The sequence shown here is derived from an EMBL/GenBank/DDBJ whole genome shotgun (WGS) entry which is preliminary data.</text>
</comment>
<keyword evidence="4" id="KW-0479">Metal-binding</keyword>
<evidence type="ECO:0000259" key="9">
    <source>
        <dbReference type="Pfam" id="PF01979"/>
    </source>
</evidence>
<evidence type="ECO:0000256" key="2">
    <source>
        <dbReference type="ARBA" id="ARBA00011899"/>
    </source>
</evidence>
<name>A0AA38RLV6_9PEZI</name>
<accession>A0AA38RLV6</accession>
<evidence type="ECO:0000256" key="6">
    <source>
        <dbReference type="ARBA" id="ARBA00023277"/>
    </source>
</evidence>
<sequence>MPSIITTTTQRRNGITKFTNCRVLRGDALVWDDVWVSSVTGKVVQSQKAFFDDLILPDETIDLGGRILAPGLIECQLNGAFGFNFSTVLEDMSEYGKRLSDLNQRLIQTGVTSYVPTVTSQTSDLYHKVLPYLRPSGGSRRPDDGAESLGAHVEGPFISPTKNGIHNVAVLRQAHSIKDLEDMYGAENINPEAAAAAQGTSSSTGVALPVKVLTAAPELGSIIELVPELRRRGIIYSVGHTEATYEQASAAVAAGATMITHLFNAMRPLHHRNPGVFGVLGKAESQPRPYFGVISDGIHLHPTTIKIAYNAHPDGFILVTDAMHIVGLPDGRYEWTNGNDQQFMIKKGPVVTGENSSTIAGSSIVLIDCVSNFLNWSGTSLPKALKAVTSTPAAMLGLQGVKGALDAGADADLVVLSEDKGPSGTRLAVDEVWKFGTRVFDKGGEAGRAGRVIEANHEKHHGNFGSDGGSSPERSLLVS</sequence>
<dbReference type="SUPFAM" id="SSF51556">
    <property type="entry name" value="Metallo-dependent hydrolases"/>
    <property type="match status" value="1"/>
</dbReference>
<feature type="domain" description="Amidohydrolase-related" evidence="9">
    <location>
        <begin position="67"/>
        <end position="418"/>
    </location>
</feature>
<organism evidence="10 11">
    <name type="scientific">Pleurostoma richardsiae</name>
    <dbReference type="NCBI Taxonomy" id="41990"/>
    <lineage>
        <taxon>Eukaryota</taxon>
        <taxon>Fungi</taxon>
        <taxon>Dikarya</taxon>
        <taxon>Ascomycota</taxon>
        <taxon>Pezizomycotina</taxon>
        <taxon>Sordariomycetes</taxon>
        <taxon>Sordariomycetidae</taxon>
        <taxon>Calosphaeriales</taxon>
        <taxon>Pleurostomataceae</taxon>
        <taxon>Pleurostoma</taxon>
    </lineage>
</organism>
<keyword evidence="11" id="KW-1185">Reference proteome</keyword>
<dbReference type="Proteomes" id="UP001174694">
    <property type="component" value="Unassembled WGS sequence"/>
</dbReference>
<dbReference type="GO" id="GO:0006046">
    <property type="term" value="P:N-acetylglucosamine catabolic process"/>
    <property type="evidence" value="ECO:0007669"/>
    <property type="project" value="TreeGrafter"/>
</dbReference>
<keyword evidence="6" id="KW-0119">Carbohydrate metabolism</keyword>
<protein>
    <recommendedName>
        <fullName evidence="3">N-acetylglucosamine-6-phosphate deacetylase</fullName>
        <ecNumber evidence="2">3.5.1.25</ecNumber>
    </recommendedName>
</protein>
<dbReference type="InterPro" id="IPR003764">
    <property type="entry name" value="GlcNAc_6-P_deAcase"/>
</dbReference>
<evidence type="ECO:0000256" key="7">
    <source>
        <dbReference type="ARBA" id="ARBA00047647"/>
    </source>
</evidence>
<dbReference type="EC" id="3.5.1.25" evidence="2"/>
<evidence type="ECO:0000313" key="11">
    <source>
        <dbReference type="Proteomes" id="UP001174694"/>
    </source>
</evidence>
<evidence type="ECO:0000256" key="3">
    <source>
        <dbReference type="ARBA" id="ARBA00018029"/>
    </source>
</evidence>
<dbReference type="AlphaFoldDB" id="A0AA38RLV6"/>
<gene>
    <name evidence="10" type="ORF">NKR23_g3236</name>
</gene>
<keyword evidence="5" id="KW-0378">Hydrolase</keyword>
<dbReference type="PANTHER" id="PTHR11113:SF14">
    <property type="entry name" value="N-ACETYLGLUCOSAMINE-6-PHOSPHATE DEACETYLASE"/>
    <property type="match status" value="1"/>
</dbReference>
<dbReference type="SUPFAM" id="SSF51338">
    <property type="entry name" value="Composite domain of metallo-dependent hydrolases"/>
    <property type="match status" value="1"/>
</dbReference>
<evidence type="ECO:0000256" key="1">
    <source>
        <dbReference type="ARBA" id="ARBA00010716"/>
    </source>
</evidence>
<dbReference type="InterPro" id="IPR006680">
    <property type="entry name" value="Amidohydro-rel"/>
</dbReference>
<dbReference type="GO" id="GO:0008448">
    <property type="term" value="F:N-acetylglucosamine-6-phosphate deacetylase activity"/>
    <property type="evidence" value="ECO:0007669"/>
    <property type="project" value="UniProtKB-EC"/>
</dbReference>
<comment type="catalytic activity">
    <reaction evidence="7">
        <text>N-acetyl-D-glucosamine 6-phosphate + H2O = D-glucosamine 6-phosphate + acetate</text>
        <dbReference type="Rhea" id="RHEA:22936"/>
        <dbReference type="ChEBI" id="CHEBI:15377"/>
        <dbReference type="ChEBI" id="CHEBI:30089"/>
        <dbReference type="ChEBI" id="CHEBI:57513"/>
        <dbReference type="ChEBI" id="CHEBI:58725"/>
        <dbReference type="EC" id="3.5.1.25"/>
    </reaction>
</comment>
<reference evidence="10" key="1">
    <citation type="submission" date="2022-07" db="EMBL/GenBank/DDBJ databases">
        <title>Fungi with potential for degradation of polypropylene.</title>
        <authorList>
            <person name="Gostincar C."/>
        </authorList>
    </citation>
    <scope>NUCLEOTIDE SEQUENCE</scope>
    <source>
        <strain evidence="10">EXF-13308</strain>
    </source>
</reference>
<dbReference type="EMBL" id="JANBVO010000006">
    <property type="protein sequence ID" value="KAJ9151137.1"/>
    <property type="molecule type" value="Genomic_DNA"/>
</dbReference>
<evidence type="ECO:0000256" key="5">
    <source>
        <dbReference type="ARBA" id="ARBA00022801"/>
    </source>
</evidence>
<dbReference type="Pfam" id="PF01979">
    <property type="entry name" value="Amidohydro_1"/>
    <property type="match status" value="1"/>
</dbReference>
<dbReference type="FunFam" id="3.20.20.140:FF:000065">
    <property type="entry name" value="N-acetylglucosamine-6-phosphate deacetylase"/>
    <property type="match status" value="1"/>
</dbReference>
<feature type="region of interest" description="Disordered" evidence="8">
    <location>
        <begin position="457"/>
        <end position="479"/>
    </location>
</feature>
<evidence type="ECO:0000256" key="8">
    <source>
        <dbReference type="SAM" id="MobiDB-lite"/>
    </source>
</evidence>
<dbReference type="PANTHER" id="PTHR11113">
    <property type="entry name" value="N-ACETYLGLUCOSAMINE-6-PHOSPHATE DEACETYLASE"/>
    <property type="match status" value="1"/>
</dbReference>
<dbReference type="Gene3D" id="3.20.20.140">
    <property type="entry name" value="Metal-dependent hydrolases"/>
    <property type="match status" value="1"/>
</dbReference>
<proteinExistence type="inferred from homology"/>
<evidence type="ECO:0000256" key="4">
    <source>
        <dbReference type="ARBA" id="ARBA00022723"/>
    </source>
</evidence>
<comment type="similarity">
    <text evidence="1">Belongs to the metallo-dependent hydrolases superfamily. NagA family.</text>
</comment>
<dbReference type="GO" id="GO:0046872">
    <property type="term" value="F:metal ion binding"/>
    <property type="evidence" value="ECO:0007669"/>
    <property type="project" value="UniProtKB-KW"/>
</dbReference>
<dbReference type="InterPro" id="IPR032466">
    <property type="entry name" value="Metal_Hydrolase"/>
</dbReference>
<dbReference type="NCBIfam" id="TIGR00221">
    <property type="entry name" value="nagA"/>
    <property type="match status" value="1"/>
</dbReference>
<evidence type="ECO:0000313" key="10">
    <source>
        <dbReference type="EMBL" id="KAJ9151137.1"/>
    </source>
</evidence>
<dbReference type="InterPro" id="IPR011059">
    <property type="entry name" value="Metal-dep_hydrolase_composite"/>
</dbReference>